<organism evidence="2 3">
    <name type="scientific">Candidatus Scybalomonas excrementavium</name>
    <dbReference type="NCBI Taxonomy" id="2840943"/>
    <lineage>
        <taxon>Bacteria</taxon>
        <taxon>Bacillati</taxon>
        <taxon>Bacillota</taxon>
        <taxon>Clostridia</taxon>
        <taxon>Lachnospirales</taxon>
        <taxon>Lachnospiraceae</taxon>
        <taxon>Lachnospiraceae incertae sedis</taxon>
        <taxon>Candidatus Scybalomonas</taxon>
    </lineage>
</organism>
<evidence type="ECO:0000313" key="3">
    <source>
        <dbReference type="Proteomes" id="UP000823618"/>
    </source>
</evidence>
<dbReference type="Proteomes" id="UP000823618">
    <property type="component" value="Unassembled WGS sequence"/>
</dbReference>
<protein>
    <recommendedName>
        <fullName evidence="4">MacB-like periplasmic core domain-containing protein</fullName>
    </recommendedName>
</protein>
<keyword evidence="1" id="KW-0812">Transmembrane</keyword>
<gene>
    <name evidence="2" type="ORF">IAC13_02095</name>
</gene>
<feature type="transmembrane region" description="Helical" evidence="1">
    <location>
        <begin position="358"/>
        <end position="378"/>
    </location>
</feature>
<feature type="transmembrane region" description="Helical" evidence="1">
    <location>
        <begin position="384"/>
        <end position="407"/>
    </location>
</feature>
<dbReference type="AlphaFoldDB" id="A0A9D9HYX1"/>
<name>A0A9D9HYX1_9FIRM</name>
<feature type="transmembrane region" description="Helical" evidence="1">
    <location>
        <begin position="306"/>
        <end position="337"/>
    </location>
</feature>
<evidence type="ECO:0000256" key="1">
    <source>
        <dbReference type="SAM" id="Phobius"/>
    </source>
</evidence>
<accession>A0A9D9HYX1</accession>
<evidence type="ECO:0000313" key="2">
    <source>
        <dbReference type="EMBL" id="MBO8462705.1"/>
    </source>
</evidence>
<comment type="caution">
    <text evidence="2">The sequence shown here is derived from an EMBL/GenBank/DDBJ whole genome shotgun (WGS) entry which is preliminary data.</text>
</comment>
<keyword evidence="1" id="KW-1133">Transmembrane helix</keyword>
<keyword evidence="1" id="KW-0472">Membrane</keyword>
<sequence>MTFCKIESGEKSKVISFFLGIGIFLVMLCLNLVFLAIYHAYFKSASILDSENEYRLVDLEQSTSSFIRDYNKVAALKKFHKELNHSQQFEYYESILQPISLFNFKGSEIFGYEYEAGYVPEEGTESEEKLVKQVLINWQYTKKVNLQSMIKDGRAFVEEDFITDNYEEIPILLGADYRGIYEIGDIIKGKPQVDVNATYRVIGFLKKDSSMLVNNRLTFLDRYILAPSLTIEKQPDTLADLMYQGFLYLQKSNGIVKLSEGYSFQSFLSDLEKLRIKYNIFEITILNYSMLELNSLKMLVYENVELLILIGIILYGFSCISIGAYMITLIRSLLYTYRVYVVSGYRIREIQRSMWIKLFYLISVPTLFVLFIAYIFLYEFLWTLLAFNMCLFVMFYLVSFIITFIYFRKITIEQLMKGDYND</sequence>
<reference evidence="2" key="1">
    <citation type="submission" date="2020-10" db="EMBL/GenBank/DDBJ databases">
        <authorList>
            <person name="Gilroy R."/>
        </authorList>
    </citation>
    <scope>NUCLEOTIDE SEQUENCE</scope>
    <source>
        <strain evidence="2">E3-2379</strain>
    </source>
</reference>
<evidence type="ECO:0008006" key="4">
    <source>
        <dbReference type="Google" id="ProtNLM"/>
    </source>
</evidence>
<reference evidence="2" key="2">
    <citation type="journal article" date="2021" name="PeerJ">
        <title>Extensive microbial diversity within the chicken gut microbiome revealed by metagenomics and culture.</title>
        <authorList>
            <person name="Gilroy R."/>
            <person name="Ravi A."/>
            <person name="Getino M."/>
            <person name="Pursley I."/>
            <person name="Horton D.L."/>
            <person name="Alikhan N.F."/>
            <person name="Baker D."/>
            <person name="Gharbi K."/>
            <person name="Hall N."/>
            <person name="Watson M."/>
            <person name="Adriaenssens E.M."/>
            <person name="Foster-Nyarko E."/>
            <person name="Jarju S."/>
            <person name="Secka A."/>
            <person name="Antonio M."/>
            <person name="Oren A."/>
            <person name="Chaudhuri R.R."/>
            <person name="La Ragione R."/>
            <person name="Hildebrand F."/>
            <person name="Pallen M.J."/>
        </authorList>
    </citation>
    <scope>NUCLEOTIDE SEQUENCE</scope>
    <source>
        <strain evidence="2">E3-2379</strain>
    </source>
</reference>
<dbReference type="EMBL" id="JADIML010000064">
    <property type="protein sequence ID" value="MBO8462705.1"/>
    <property type="molecule type" value="Genomic_DNA"/>
</dbReference>
<proteinExistence type="predicted"/>
<feature type="transmembrane region" description="Helical" evidence="1">
    <location>
        <begin position="15"/>
        <end position="38"/>
    </location>
</feature>